<dbReference type="SUPFAM" id="SSF53335">
    <property type="entry name" value="S-adenosyl-L-methionine-dependent methyltransferases"/>
    <property type="match status" value="1"/>
</dbReference>
<dbReference type="UniPathway" id="UPA00989"/>
<accession>A0A0Q4B857</accession>
<keyword evidence="6 7" id="KW-0819">tRNA processing</keyword>
<dbReference type="STRING" id="1702214.AL399_03860"/>
<dbReference type="PANTHER" id="PTHR23417:SF14">
    <property type="entry name" value="PENTACOTRIPEPTIDE-REPEAT REGION OF PRORP DOMAIN-CONTAINING PROTEIN"/>
    <property type="match status" value="1"/>
</dbReference>
<dbReference type="NCBIfam" id="NF001080">
    <property type="entry name" value="PRK00121.2-2"/>
    <property type="match status" value="1"/>
</dbReference>
<keyword evidence="5 7" id="KW-0949">S-adenosyl-L-methionine</keyword>
<gene>
    <name evidence="7" type="primary">trmB</name>
    <name evidence="8" type="ORF">AL399_03860</name>
</gene>
<feature type="binding site" evidence="7">
    <location>
        <position position="76"/>
    </location>
    <ligand>
        <name>S-adenosyl-L-methionine</name>
        <dbReference type="ChEBI" id="CHEBI:59789"/>
    </ligand>
</feature>
<evidence type="ECO:0000256" key="5">
    <source>
        <dbReference type="ARBA" id="ARBA00022691"/>
    </source>
</evidence>
<feature type="binding site" evidence="7">
    <location>
        <position position="161"/>
    </location>
    <ligand>
        <name>substrate</name>
    </ligand>
</feature>
<dbReference type="PANTHER" id="PTHR23417">
    <property type="entry name" value="3-DEOXY-D-MANNO-OCTULOSONIC-ACID TRANSFERASE/TRNA GUANINE-N 7 - -METHYLTRANSFERASE"/>
    <property type="match status" value="1"/>
</dbReference>
<dbReference type="GO" id="GO:0043527">
    <property type="term" value="C:tRNA methyltransferase complex"/>
    <property type="evidence" value="ECO:0007669"/>
    <property type="project" value="TreeGrafter"/>
</dbReference>
<evidence type="ECO:0000256" key="7">
    <source>
        <dbReference type="HAMAP-Rule" id="MF_01057"/>
    </source>
</evidence>
<comment type="caution">
    <text evidence="7">Lacks conserved residue(s) required for the propagation of feature annotation.</text>
</comment>
<comment type="function">
    <text evidence="2 7">Catalyzes the formation of N(7)-methylguanine at position 46 (m7G46) in tRNA.</text>
</comment>
<comment type="catalytic activity">
    <reaction evidence="1 7">
        <text>guanosine(46) in tRNA + S-adenosyl-L-methionine = N(7)-methylguanosine(46) in tRNA + S-adenosyl-L-homocysteine</text>
        <dbReference type="Rhea" id="RHEA:42708"/>
        <dbReference type="Rhea" id="RHEA-COMP:10188"/>
        <dbReference type="Rhea" id="RHEA-COMP:10189"/>
        <dbReference type="ChEBI" id="CHEBI:57856"/>
        <dbReference type="ChEBI" id="CHEBI:59789"/>
        <dbReference type="ChEBI" id="CHEBI:74269"/>
        <dbReference type="ChEBI" id="CHEBI:74480"/>
        <dbReference type="EC" id="2.1.1.33"/>
    </reaction>
</comment>
<evidence type="ECO:0000256" key="3">
    <source>
        <dbReference type="ARBA" id="ARBA00022603"/>
    </source>
</evidence>
<dbReference type="Pfam" id="PF02390">
    <property type="entry name" value="Methyltransf_4"/>
    <property type="match status" value="1"/>
</dbReference>
<dbReference type="EMBL" id="LIIK01000013">
    <property type="protein sequence ID" value="KQM09085.1"/>
    <property type="molecule type" value="Genomic_DNA"/>
</dbReference>
<feature type="binding site" evidence="7">
    <location>
        <begin position="201"/>
        <end position="204"/>
    </location>
    <ligand>
        <name>substrate</name>
    </ligand>
</feature>
<dbReference type="GO" id="GO:0008176">
    <property type="term" value="F:tRNA (guanine(46)-N7)-methyltransferase activity"/>
    <property type="evidence" value="ECO:0007669"/>
    <property type="project" value="UniProtKB-UniRule"/>
</dbReference>
<dbReference type="InterPro" id="IPR055361">
    <property type="entry name" value="tRNA_methyltr_TrmB_bact"/>
</dbReference>
<keyword evidence="4 7" id="KW-0808">Transferase</keyword>
<feature type="binding site" evidence="7">
    <location>
        <position position="129"/>
    </location>
    <ligand>
        <name>substrate</name>
    </ligand>
</feature>
<dbReference type="Gene3D" id="3.40.50.150">
    <property type="entry name" value="Vaccinia Virus protein VP39"/>
    <property type="match status" value="1"/>
</dbReference>
<evidence type="ECO:0000313" key="9">
    <source>
        <dbReference type="Proteomes" id="UP000054172"/>
    </source>
</evidence>
<proteinExistence type="inferred from homology"/>
<dbReference type="EC" id="2.1.1.33" evidence="7"/>
<name>A0A0Q4B857_9BACT</name>
<dbReference type="PROSITE" id="PS51625">
    <property type="entry name" value="SAM_MT_TRMB"/>
    <property type="match status" value="1"/>
</dbReference>
<dbReference type="InterPro" id="IPR003358">
    <property type="entry name" value="tRNA_(Gua-N-7)_MeTrfase_Trmb"/>
</dbReference>
<dbReference type="HAMAP" id="MF_01057">
    <property type="entry name" value="tRNA_methyltr_TrmB"/>
    <property type="match status" value="1"/>
</dbReference>
<sequence>MGKNKLERFAENATFACLHQPPFEEVVQGNYRLKGHWGTDYFGNGNPITLELGCGKGEYTCALAEAYASRNFIGMDIKGARLWYGAKHAEVQRLRNVAFARGRIETIRSFFGRGEIAEIWITFPDPQLKTRREKKRLTSPGFLRLYQYLLSPEGVVHLKTDSRELHLYTLGVLQGLKAEILESYTDIDFLLKNRQDLAIPTRYEQMFRAEGKVISYVRFKLSGVDFTGYPTVEIPAMLGINAAEGR</sequence>
<dbReference type="Proteomes" id="UP000054172">
    <property type="component" value="Unassembled WGS sequence"/>
</dbReference>
<dbReference type="PATRIC" id="fig|1702214.3.peg.1384"/>
<evidence type="ECO:0000256" key="2">
    <source>
        <dbReference type="ARBA" id="ARBA00003015"/>
    </source>
</evidence>
<protein>
    <recommendedName>
        <fullName evidence="7">tRNA (guanine-N(7)-)-methyltransferase</fullName>
        <ecNumber evidence="7">2.1.1.33</ecNumber>
    </recommendedName>
    <alternativeName>
        <fullName evidence="7">tRNA (guanine(46)-N(7))-methyltransferase</fullName>
    </alternativeName>
    <alternativeName>
        <fullName evidence="7">tRNA(m7G46)-methyltransferase</fullName>
    </alternativeName>
</protein>
<keyword evidence="3 7" id="KW-0489">Methyltransferase</keyword>
<comment type="caution">
    <text evidence="8">The sequence shown here is derived from an EMBL/GenBank/DDBJ whole genome shotgun (WGS) entry which is preliminary data.</text>
</comment>
<evidence type="ECO:0000313" key="8">
    <source>
        <dbReference type="EMBL" id="KQM09085.1"/>
    </source>
</evidence>
<evidence type="ECO:0000256" key="6">
    <source>
        <dbReference type="ARBA" id="ARBA00022694"/>
    </source>
</evidence>
<dbReference type="InterPro" id="IPR029063">
    <property type="entry name" value="SAM-dependent_MTases_sf"/>
</dbReference>
<comment type="similarity">
    <text evidence="7">Belongs to the class I-like SAM-binding methyltransferase superfamily. TrmB family.</text>
</comment>
<organism evidence="8 9">
    <name type="scientific">Candidatus [Bacteroides] periocalifornicus</name>
    <dbReference type="NCBI Taxonomy" id="1702214"/>
    <lineage>
        <taxon>Bacteria</taxon>
        <taxon>Pseudomonadati</taxon>
        <taxon>Bacteroidota</taxon>
    </lineage>
</organism>
<keyword evidence="9" id="KW-1185">Reference proteome</keyword>
<evidence type="ECO:0000256" key="1">
    <source>
        <dbReference type="ARBA" id="ARBA00000142"/>
    </source>
</evidence>
<dbReference type="AlphaFoldDB" id="A0A0Q4B857"/>
<reference evidence="8" key="1">
    <citation type="submission" date="2015-08" db="EMBL/GenBank/DDBJ databases">
        <title>Candidatus Bacteriodes Periocalifornicus.</title>
        <authorList>
            <person name="McLean J.S."/>
            <person name="Kelley S."/>
        </authorList>
    </citation>
    <scope>NUCLEOTIDE SEQUENCE [LARGE SCALE GENOMIC DNA]</scope>
    <source>
        <strain evidence="8">12B</strain>
    </source>
</reference>
<feature type="binding site" evidence="7">
    <location>
        <position position="51"/>
    </location>
    <ligand>
        <name>S-adenosyl-L-methionine</name>
        <dbReference type="ChEBI" id="CHEBI:59789"/>
    </ligand>
</feature>
<evidence type="ECO:0000256" key="4">
    <source>
        <dbReference type="ARBA" id="ARBA00022679"/>
    </source>
</evidence>
<feature type="binding site" evidence="7">
    <location>
        <position position="125"/>
    </location>
    <ligand>
        <name>S-adenosyl-L-methionine</name>
        <dbReference type="ChEBI" id="CHEBI:59789"/>
    </ligand>
</feature>
<comment type="pathway">
    <text evidence="7">tRNA modification; N(7)-methylguanine-tRNA biosynthesis.</text>
</comment>